<keyword evidence="2" id="KW-0808">Transferase</keyword>
<evidence type="ECO:0000313" key="3">
    <source>
        <dbReference type="Proteomes" id="UP000519897"/>
    </source>
</evidence>
<dbReference type="Pfam" id="PF10119">
    <property type="entry name" value="MethyTransf_Reg"/>
    <property type="match status" value="1"/>
</dbReference>
<dbReference type="Gene3D" id="3.40.50.150">
    <property type="entry name" value="Vaccinia Virus protein VP39"/>
    <property type="match status" value="1"/>
</dbReference>
<dbReference type="AlphaFoldDB" id="A0A7W6LK00"/>
<keyword evidence="3" id="KW-1185">Reference proteome</keyword>
<feature type="domain" description="Methyltransferase regulatory" evidence="1">
    <location>
        <begin position="219"/>
        <end position="301"/>
    </location>
</feature>
<accession>A0A7W6LK00</accession>
<dbReference type="EMBL" id="JACIEC010000011">
    <property type="protein sequence ID" value="MBB4145794.1"/>
    <property type="molecule type" value="Genomic_DNA"/>
</dbReference>
<comment type="caution">
    <text evidence="2">The sequence shown here is derived from an EMBL/GenBank/DDBJ whole genome shotgun (WGS) entry which is preliminary data.</text>
</comment>
<evidence type="ECO:0000313" key="2">
    <source>
        <dbReference type="EMBL" id="MBB4145794.1"/>
    </source>
</evidence>
<reference evidence="2 3" key="1">
    <citation type="submission" date="2020-08" db="EMBL/GenBank/DDBJ databases">
        <title>Genomic Encyclopedia of Type Strains, Phase IV (KMG-IV): sequencing the most valuable type-strain genomes for metagenomic binning, comparative biology and taxonomic classification.</title>
        <authorList>
            <person name="Goeker M."/>
        </authorList>
    </citation>
    <scope>NUCLEOTIDE SEQUENCE [LARGE SCALE GENOMIC DNA]</scope>
    <source>
        <strain evidence="2 3">DSM 29514</strain>
    </source>
</reference>
<evidence type="ECO:0000259" key="1">
    <source>
        <dbReference type="Pfam" id="PF10119"/>
    </source>
</evidence>
<organism evidence="2 3">
    <name type="scientific">Rhizobium rhizoryzae</name>
    <dbReference type="NCBI Taxonomy" id="451876"/>
    <lineage>
        <taxon>Bacteria</taxon>
        <taxon>Pseudomonadati</taxon>
        <taxon>Pseudomonadota</taxon>
        <taxon>Alphaproteobacteria</taxon>
        <taxon>Hyphomicrobiales</taxon>
        <taxon>Rhizobiaceae</taxon>
        <taxon>Rhizobium/Agrobacterium group</taxon>
        <taxon>Rhizobium</taxon>
    </lineage>
</organism>
<proteinExistence type="predicted"/>
<protein>
    <submittedName>
        <fullName evidence="2">SAM-dependent methyltransferase</fullName>
    </submittedName>
</protein>
<sequence>MTSSQWSSGYVTDITYTHGYYNELNIQRARLALIHAGYAAPDIMNACELGFGQGISIAMHAAATEARWAGTDFNPTQALHAQGLARAAGADADLSDHAFAEFCGREDLPEFDFIGLHGIWTWISDENRAVIVDFVRRKLKVGGILYISYNTQPGWAAAAPLRHLMTEIGANLISPAGGSTARVEGALDFVDRIFATNPNYLKANPAIKERFEGIKKQGRSYLAHEYFNRDWHPMYVADMARWLGSAKMSFAASAHLPDSVDNINLTPEQQALLKDIPDPILRETVRDYCMNQQFRRDLWVKGARRLTPLEKVEALQTLRFILTMPRVKVPMSVAGALGGAGLSEAVCTPLLDLMADFKIRSIAEIEVALKGVVNFDQLVQATILLTSLGALAPVQDAATISKARKRTEKLNLHLMASARSSGDIAYLASPVTGGGIQVTRFNQLFCFALKQGRKTPADWVNFVYQWLTAQGQRLLKEGRILETEEENRAELLRQAEEFNAGLLPVLKALEIA</sequence>
<keyword evidence="2" id="KW-0489">Methyltransferase</keyword>
<name>A0A7W6LK00_9HYPH</name>
<dbReference type="GO" id="GO:0032259">
    <property type="term" value="P:methylation"/>
    <property type="evidence" value="ECO:0007669"/>
    <property type="project" value="UniProtKB-KW"/>
</dbReference>
<dbReference type="SUPFAM" id="SSF53335">
    <property type="entry name" value="S-adenosyl-L-methionine-dependent methyltransferases"/>
    <property type="match status" value="1"/>
</dbReference>
<dbReference type="GO" id="GO:0008168">
    <property type="term" value="F:methyltransferase activity"/>
    <property type="evidence" value="ECO:0007669"/>
    <property type="project" value="UniProtKB-KW"/>
</dbReference>
<dbReference type="CDD" id="cd02440">
    <property type="entry name" value="AdoMet_MTases"/>
    <property type="match status" value="1"/>
</dbReference>
<dbReference type="InterPro" id="IPR029063">
    <property type="entry name" value="SAM-dependent_MTases_sf"/>
</dbReference>
<gene>
    <name evidence="2" type="ORF">GGQ72_004360</name>
</gene>
<dbReference type="Proteomes" id="UP000519897">
    <property type="component" value="Unassembled WGS sequence"/>
</dbReference>
<dbReference type="InterPro" id="IPR018773">
    <property type="entry name" value="MeTrfase_reg_dom_prd"/>
</dbReference>
<dbReference type="RefSeq" id="WP_165130457.1">
    <property type="nucleotide sequence ID" value="NZ_CP049248.1"/>
</dbReference>